<name>A0A292PSZ3_9PEZI</name>
<evidence type="ECO:0000313" key="3">
    <source>
        <dbReference type="EMBL" id="CUS10244.1"/>
    </source>
</evidence>
<dbReference type="PANTHER" id="PTHR38402">
    <property type="entry name" value="MITOCHONDRIAL OUTER MEMBRANE PROTEIN OM14"/>
    <property type="match status" value="1"/>
</dbReference>
<reference evidence="3" key="1">
    <citation type="submission" date="2015-10" db="EMBL/GenBank/DDBJ databases">
        <authorList>
            <person name="Regsiter A."/>
            <person name="william w."/>
        </authorList>
    </citation>
    <scope>NUCLEOTIDE SEQUENCE</scope>
    <source>
        <strain evidence="3">Montdore</strain>
    </source>
</reference>
<feature type="transmembrane region" description="Helical" evidence="2">
    <location>
        <begin position="120"/>
        <end position="144"/>
    </location>
</feature>
<keyword evidence="2" id="KW-0812">Transmembrane</keyword>
<keyword evidence="4" id="KW-1185">Reference proteome</keyword>
<evidence type="ECO:0000313" key="4">
    <source>
        <dbReference type="Proteomes" id="UP001412239"/>
    </source>
</evidence>
<feature type="region of interest" description="Disordered" evidence="1">
    <location>
        <begin position="55"/>
        <end position="76"/>
    </location>
</feature>
<organism evidence="3 4">
    <name type="scientific">Tuber aestivum</name>
    <name type="common">summer truffle</name>
    <dbReference type="NCBI Taxonomy" id="59557"/>
    <lineage>
        <taxon>Eukaryota</taxon>
        <taxon>Fungi</taxon>
        <taxon>Dikarya</taxon>
        <taxon>Ascomycota</taxon>
        <taxon>Pezizomycotina</taxon>
        <taxon>Pezizomycetes</taxon>
        <taxon>Pezizales</taxon>
        <taxon>Tuberaceae</taxon>
        <taxon>Tuber</taxon>
    </lineage>
</organism>
<dbReference type="GO" id="GO:1990593">
    <property type="term" value="F:nascent polypeptide-associated complex binding"/>
    <property type="evidence" value="ECO:0007669"/>
    <property type="project" value="InterPro"/>
</dbReference>
<dbReference type="AlphaFoldDB" id="A0A292PSZ3"/>
<gene>
    <name evidence="3" type="ORF">GSTUAT00005614001</name>
</gene>
<sequence length="187" mass="19967">MSSFDGSASWAEVAASGPPQSEEEEEANRIYKMLTNNRHANPVDEVIPTESSVGSLVDVDSGVPAPSEFSEQGVEAGARARIELERDAQDAESVAIEEEAIAHEQGEKAKKDKKQGVEHFGNPVVAINAISVAGALVLLVIGAFKKRQAGALTWKLVGFWTAGLAAFGTADYFVSSYLFKKYPPKGK</sequence>
<protein>
    <submittedName>
        <fullName evidence="3">Uncharacterized protein</fullName>
    </submittedName>
</protein>
<evidence type="ECO:0000256" key="1">
    <source>
        <dbReference type="SAM" id="MobiDB-lite"/>
    </source>
</evidence>
<dbReference type="PANTHER" id="PTHR38402:SF1">
    <property type="entry name" value="MITOCHONDRIAL OUTER MEMBRANE PROTEIN OM14"/>
    <property type="match status" value="1"/>
</dbReference>
<dbReference type="GO" id="GO:0005741">
    <property type="term" value="C:mitochondrial outer membrane"/>
    <property type="evidence" value="ECO:0007669"/>
    <property type="project" value="InterPro"/>
</dbReference>
<dbReference type="InterPro" id="IPR039454">
    <property type="entry name" value="OM14"/>
</dbReference>
<evidence type="ECO:0000256" key="2">
    <source>
        <dbReference type="SAM" id="Phobius"/>
    </source>
</evidence>
<feature type="transmembrane region" description="Helical" evidence="2">
    <location>
        <begin position="156"/>
        <end position="179"/>
    </location>
</feature>
<keyword evidence="2" id="KW-0472">Membrane</keyword>
<dbReference type="GO" id="GO:0006626">
    <property type="term" value="P:protein targeting to mitochondrion"/>
    <property type="evidence" value="ECO:0007669"/>
    <property type="project" value="TreeGrafter"/>
</dbReference>
<dbReference type="EMBL" id="LN891051">
    <property type="protein sequence ID" value="CUS10244.1"/>
    <property type="molecule type" value="Genomic_DNA"/>
</dbReference>
<dbReference type="Proteomes" id="UP001412239">
    <property type="component" value="Unassembled WGS sequence"/>
</dbReference>
<accession>A0A292PSZ3</accession>
<keyword evidence="2" id="KW-1133">Transmembrane helix</keyword>
<feature type="region of interest" description="Disordered" evidence="1">
    <location>
        <begin position="1"/>
        <end position="29"/>
    </location>
</feature>
<proteinExistence type="predicted"/>